<keyword evidence="3" id="KW-1185">Reference proteome</keyword>
<dbReference type="Pfam" id="PF12728">
    <property type="entry name" value="HTH_17"/>
    <property type="match status" value="1"/>
</dbReference>
<organism evidence="2 3">
    <name type="scientific">Atopobium deltae</name>
    <dbReference type="NCBI Taxonomy" id="1393034"/>
    <lineage>
        <taxon>Bacteria</taxon>
        <taxon>Bacillati</taxon>
        <taxon>Actinomycetota</taxon>
        <taxon>Coriobacteriia</taxon>
        <taxon>Coriobacteriales</taxon>
        <taxon>Atopobiaceae</taxon>
        <taxon>Atopobium</taxon>
    </lineage>
</organism>
<dbReference type="Gene3D" id="1.10.10.10">
    <property type="entry name" value="Winged helix-like DNA-binding domain superfamily/Winged helix DNA-binding domain"/>
    <property type="match status" value="1"/>
</dbReference>
<dbReference type="OrthoDB" id="5524782at2"/>
<name>A0A133XQL8_9ACTN</name>
<dbReference type="InterPro" id="IPR036388">
    <property type="entry name" value="WH-like_DNA-bd_sf"/>
</dbReference>
<dbReference type="RefSeq" id="WP_066306138.1">
    <property type="nucleotide sequence ID" value="NZ_KQ959516.1"/>
</dbReference>
<feature type="domain" description="Helix-turn-helix" evidence="1">
    <location>
        <begin position="11"/>
        <end position="56"/>
    </location>
</feature>
<reference evidence="3" key="1">
    <citation type="submission" date="2016-01" db="EMBL/GenBank/DDBJ databases">
        <authorList>
            <person name="Mitreva M."/>
            <person name="Pepin K.H."/>
            <person name="Mihindukulasuriya K.A."/>
            <person name="Fulton R."/>
            <person name="Fronick C."/>
            <person name="O'Laughlin M."/>
            <person name="Miner T."/>
            <person name="Herter B."/>
            <person name="Rosa B.A."/>
            <person name="Cordes M."/>
            <person name="Tomlinson C."/>
            <person name="Wollam A."/>
            <person name="Palsikar V.B."/>
            <person name="Mardis E.R."/>
            <person name="Wilson R.K."/>
        </authorList>
    </citation>
    <scope>NUCLEOTIDE SEQUENCE [LARGE SCALE GENOMIC DNA]</scope>
    <source>
        <strain evidence="3">DNF00019</strain>
    </source>
</reference>
<dbReference type="AlphaFoldDB" id="A0A133XQL8"/>
<sequence>MNNKIEKWTNLKDVQAYLGVGRETILQWINKREMPAYKVGRLWKFKLSEVDEWIRSGGACDDESEKDHEEVKLDCIESLAQSNEAKVRDSNGCN</sequence>
<comment type="caution">
    <text evidence="2">The sequence shown here is derived from an EMBL/GenBank/DDBJ whole genome shotgun (WGS) entry which is preliminary data.</text>
</comment>
<proteinExistence type="predicted"/>
<dbReference type="GO" id="GO:0003677">
    <property type="term" value="F:DNA binding"/>
    <property type="evidence" value="ECO:0007669"/>
    <property type="project" value="InterPro"/>
</dbReference>
<dbReference type="InterPro" id="IPR009061">
    <property type="entry name" value="DNA-bd_dom_put_sf"/>
</dbReference>
<evidence type="ECO:0000313" key="3">
    <source>
        <dbReference type="Proteomes" id="UP000070675"/>
    </source>
</evidence>
<evidence type="ECO:0000259" key="1">
    <source>
        <dbReference type="Pfam" id="PF12728"/>
    </source>
</evidence>
<accession>A0A133XQL8</accession>
<dbReference type="InterPro" id="IPR041657">
    <property type="entry name" value="HTH_17"/>
</dbReference>
<dbReference type="Proteomes" id="UP000070675">
    <property type="component" value="Unassembled WGS sequence"/>
</dbReference>
<gene>
    <name evidence="2" type="ORF">HMPREF3192_01195</name>
</gene>
<dbReference type="NCBIfam" id="TIGR01764">
    <property type="entry name" value="excise"/>
    <property type="match status" value="1"/>
</dbReference>
<dbReference type="InterPro" id="IPR010093">
    <property type="entry name" value="SinI_DNA-bd"/>
</dbReference>
<dbReference type="PATRIC" id="fig|1393034.3.peg.1164"/>
<evidence type="ECO:0000313" key="2">
    <source>
        <dbReference type="EMBL" id="KXB33223.1"/>
    </source>
</evidence>
<dbReference type="SUPFAM" id="SSF46955">
    <property type="entry name" value="Putative DNA-binding domain"/>
    <property type="match status" value="1"/>
</dbReference>
<dbReference type="EMBL" id="LSCR01000040">
    <property type="protein sequence ID" value="KXB33223.1"/>
    <property type="molecule type" value="Genomic_DNA"/>
</dbReference>
<dbReference type="STRING" id="1393034.HMPREF3192_01195"/>
<protein>
    <submittedName>
        <fullName evidence="2">DNA binding domain, excisionase family</fullName>
    </submittedName>
</protein>